<dbReference type="Pfam" id="PF13524">
    <property type="entry name" value="Glyco_trans_1_2"/>
    <property type="match status" value="1"/>
</dbReference>
<dbReference type="EMBL" id="VIQT01000027">
    <property type="protein sequence ID" value="NDO40850.1"/>
    <property type="molecule type" value="Genomic_DNA"/>
</dbReference>
<dbReference type="Proteomes" id="UP000462501">
    <property type="component" value="Unassembled WGS sequence"/>
</dbReference>
<dbReference type="PANTHER" id="PTHR12526">
    <property type="entry name" value="GLYCOSYLTRANSFERASE"/>
    <property type="match status" value="1"/>
</dbReference>
<dbReference type="InterPro" id="IPR055259">
    <property type="entry name" value="YkvP/CgeB_Glyco_trans-like"/>
</dbReference>
<dbReference type="GO" id="GO:0016740">
    <property type="term" value="F:transferase activity"/>
    <property type="evidence" value="ECO:0007669"/>
    <property type="project" value="UniProtKB-KW"/>
</dbReference>
<evidence type="ECO:0000313" key="2">
    <source>
        <dbReference type="EMBL" id="NDO40850.1"/>
    </source>
</evidence>
<keyword evidence="2" id="KW-0808">Transferase</keyword>
<sequence>MDYHVLDKTIQLLEERRDYICGLLKKGNYKVAEAKEATDKKFPLRATSLKALRIACIMDRFSYDSYKPECQLKQLTPEHWQQQIEEFLPDLLFIESAWQGQDNLWYRKVDRGSKEIFELASYCQQKEIPIVFWNKEDPVYTDSFMTTARMADVIFTTDIDCIEKYKAELHHDRVYHLHFAAQPKIHNPIEKFERKDKFCFAGAYYHRYKKRAEVFDRFSDVFIRTHGFDIFDRNYQSALPEHAFPEKYNPYILGKLDPSEIDIAYKGYRYGVNMNSIQQSQTMFARRAFEMMASNTVTVGNYSRGIKNYFGDLTISTDDAETLEKTLSSYCEDDVIAKKYRLLGLRKVLSEHLYEDRLDYIVQKVFGKSLLQAQPAINVLAYCNTTEQAERVRWMFERQKYKNCRLTLIGQIAGEETDRIHLLNQQQAEETLCGNLETDYYACMDPNDYYGEYYLTDLALTLRYGQYDGVGKVRYAVMQESEILWKDGGTPYTNTTELSAAQSILSRALLAEKTLAQVSKGGQFEGEHLFGIDEFQYCQNCQNESCAEVDDLKISDQGLSLRDIEKAAENIKSQETVPGLVISADEIIKQSNPPSEIHYQINGHLLDIESELPQQEFRYVMMNKRYEIQPHLINGKLPVRFRLSGSLETICTCIFYDIKGRKLSPAYPRPNTRVELEVPPQAHYAAFGLRLRGKGKGVIQDISAGEIAAGDGQSVLLTRSDVLVVTNHYPQQDQLYRNMFVHKRMLCYKQAGHAFDVMRVNLYANPGYREFDGINVMEGHAEQLALALEKGKIHTVCVHFLDETMWGVLKHYLENIKLIVWAHGAELQPWWRREYNFMTEKELEEGKAASVVRQAFWKEVFETAKQKNSIHFVFVSQYFADEVMEDNNITLRPEQYSVIHNCIDTDMFQYIPKTAEQRKKILSIKPYASRKYANDITMNAIVALSKVPCFKDMEFSLYGSGIQFEEDTAALRKYKNVHLHEQFLTQDKIAELHKEYGVFIATTRWDSHGVSRDEAMSSGLVPIANNVSAIPEFVDESCGVLVPGEDPQAVADAIKRLYEDPKLFLRLSESAAKRVRSQTSKPYTIDRELQLILDS</sequence>
<dbReference type="RefSeq" id="WP_162222096.1">
    <property type="nucleotide sequence ID" value="NZ_JAETUF010000007.1"/>
</dbReference>
<evidence type="ECO:0000313" key="3">
    <source>
        <dbReference type="Proteomes" id="UP000462501"/>
    </source>
</evidence>
<accession>A0A845T251</accession>
<dbReference type="Gene3D" id="3.40.50.2000">
    <property type="entry name" value="Glycogen Phosphorylase B"/>
    <property type="match status" value="2"/>
</dbReference>
<comment type="caution">
    <text evidence="2">The sequence shown here is derived from an EMBL/GenBank/DDBJ whole genome shotgun (WGS) entry which is preliminary data.</text>
</comment>
<reference evidence="2 3" key="1">
    <citation type="submission" date="2019-06" db="EMBL/GenBank/DDBJ databases">
        <title>Draft genome sequences of 15 bacterial species constituting the stable defined intestinal microbiota of the GM15 gnotobiotic mouse model.</title>
        <authorList>
            <person name="Elie C."/>
            <person name="Mathieu A."/>
            <person name="Saliou A."/>
            <person name="Darnaud M."/>
            <person name="Leulier F."/>
            <person name="Tamellini A."/>
        </authorList>
    </citation>
    <scope>NUCLEOTIDE SEQUENCE [LARGE SCALE GENOMIC DNA]</scope>
    <source>
        <strain evidence="2 3">JM4-15</strain>
    </source>
</reference>
<dbReference type="SUPFAM" id="SSF53756">
    <property type="entry name" value="UDP-Glycosyltransferase/glycogen phosphorylase"/>
    <property type="match status" value="1"/>
</dbReference>
<feature type="domain" description="Spore protein YkvP/CgeB glycosyl transferase-like" evidence="1">
    <location>
        <begin position="246"/>
        <end position="362"/>
    </location>
</feature>
<dbReference type="Pfam" id="PF13692">
    <property type="entry name" value="Glyco_trans_1_4"/>
    <property type="match status" value="1"/>
</dbReference>
<organism evidence="2 3">
    <name type="scientific">Anaerotruncus colihominis</name>
    <dbReference type="NCBI Taxonomy" id="169435"/>
    <lineage>
        <taxon>Bacteria</taxon>
        <taxon>Bacillati</taxon>
        <taxon>Bacillota</taxon>
        <taxon>Clostridia</taxon>
        <taxon>Eubacteriales</taxon>
        <taxon>Oscillospiraceae</taxon>
        <taxon>Anaerotruncus</taxon>
    </lineage>
</organism>
<protein>
    <submittedName>
        <fullName evidence="2">Glycosyltransferase</fullName>
    </submittedName>
</protein>
<gene>
    <name evidence="2" type="ORF">FMM72_16835</name>
</gene>
<dbReference type="AlphaFoldDB" id="A0A845T251"/>
<proteinExistence type="predicted"/>
<name>A0A845T251_9FIRM</name>
<evidence type="ECO:0000259" key="1">
    <source>
        <dbReference type="Pfam" id="PF13524"/>
    </source>
</evidence>
<dbReference type="CDD" id="cd03801">
    <property type="entry name" value="GT4_PimA-like"/>
    <property type="match status" value="1"/>
</dbReference>